<dbReference type="EC" id="5.6.2.3" evidence="1"/>
<keyword evidence="1" id="KW-0234">DNA repair</keyword>
<keyword evidence="1" id="KW-0378">Hydrolase</keyword>
<keyword evidence="5" id="KW-1185">Reference proteome</keyword>
<proteinExistence type="inferred from homology"/>
<evidence type="ECO:0000313" key="5">
    <source>
        <dbReference type="Proteomes" id="UP001454036"/>
    </source>
</evidence>
<keyword evidence="1 4" id="KW-0347">Helicase</keyword>
<dbReference type="GO" id="GO:0000723">
    <property type="term" value="P:telomere maintenance"/>
    <property type="evidence" value="ECO:0007669"/>
    <property type="project" value="InterPro"/>
</dbReference>
<organism evidence="4 5">
    <name type="scientific">Lithospermum erythrorhizon</name>
    <name type="common">Purple gromwell</name>
    <name type="synonym">Lithospermum officinale var. erythrorhizon</name>
    <dbReference type="NCBI Taxonomy" id="34254"/>
    <lineage>
        <taxon>Eukaryota</taxon>
        <taxon>Viridiplantae</taxon>
        <taxon>Streptophyta</taxon>
        <taxon>Embryophyta</taxon>
        <taxon>Tracheophyta</taxon>
        <taxon>Spermatophyta</taxon>
        <taxon>Magnoliopsida</taxon>
        <taxon>eudicotyledons</taxon>
        <taxon>Gunneridae</taxon>
        <taxon>Pentapetalae</taxon>
        <taxon>asterids</taxon>
        <taxon>lamiids</taxon>
        <taxon>Boraginales</taxon>
        <taxon>Boraginaceae</taxon>
        <taxon>Boraginoideae</taxon>
        <taxon>Lithospermeae</taxon>
        <taxon>Lithospermum</taxon>
    </lineage>
</organism>
<feature type="domain" description="DNA helicase Pif1-like 2B" evidence="3">
    <location>
        <begin position="407"/>
        <end position="453"/>
    </location>
</feature>
<dbReference type="GO" id="GO:0005524">
    <property type="term" value="F:ATP binding"/>
    <property type="evidence" value="ECO:0007669"/>
    <property type="project" value="UniProtKB-KW"/>
</dbReference>
<dbReference type="GO" id="GO:0006281">
    <property type="term" value="P:DNA repair"/>
    <property type="evidence" value="ECO:0007669"/>
    <property type="project" value="UniProtKB-KW"/>
</dbReference>
<dbReference type="PANTHER" id="PTHR10492:SF100">
    <property type="entry name" value="ATP-DEPENDENT DNA HELICASE"/>
    <property type="match status" value="1"/>
</dbReference>
<dbReference type="GO" id="GO:0016787">
    <property type="term" value="F:hydrolase activity"/>
    <property type="evidence" value="ECO:0007669"/>
    <property type="project" value="UniProtKB-KW"/>
</dbReference>
<dbReference type="InterPro" id="IPR049163">
    <property type="entry name" value="Pif1-like_2B_dom"/>
</dbReference>
<feature type="domain" description="DNA helicase Pif1-like DEAD-box helicase" evidence="2">
    <location>
        <begin position="110"/>
        <end position="315"/>
    </location>
</feature>
<evidence type="ECO:0000313" key="4">
    <source>
        <dbReference type="EMBL" id="GAA0153278.1"/>
    </source>
</evidence>
<dbReference type="Pfam" id="PF05970">
    <property type="entry name" value="PIF1"/>
    <property type="match status" value="1"/>
</dbReference>
<protein>
    <recommendedName>
        <fullName evidence="1">ATP-dependent DNA helicase</fullName>
        <ecNumber evidence="1">5.6.2.3</ecNumber>
    </recommendedName>
</protein>
<evidence type="ECO:0000259" key="3">
    <source>
        <dbReference type="Pfam" id="PF21530"/>
    </source>
</evidence>
<dbReference type="EMBL" id="BAABME010018282">
    <property type="protein sequence ID" value="GAA0153278.1"/>
    <property type="molecule type" value="Genomic_DNA"/>
</dbReference>
<keyword evidence="1" id="KW-0227">DNA damage</keyword>
<keyword evidence="1" id="KW-0547">Nucleotide-binding</keyword>
<comment type="caution">
    <text evidence="4">The sequence shown here is derived from an EMBL/GenBank/DDBJ whole genome shotgun (WGS) entry which is preliminary data.</text>
</comment>
<dbReference type="CDD" id="cd18809">
    <property type="entry name" value="SF1_C_RecD"/>
    <property type="match status" value="1"/>
</dbReference>
<comment type="similarity">
    <text evidence="1">Belongs to the helicase family.</text>
</comment>
<evidence type="ECO:0000259" key="2">
    <source>
        <dbReference type="Pfam" id="PF05970"/>
    </source>
</evidence>
<dbReference type="InterPro" id="IPR010285">
    <property type="entry name" value="DNA_helicase_pif1-like_DEAD"/>
</dbReference>
<dbReference type="AlphaFoldDB" id="A0AAV3PPR3"/>
<comment type="cofactor">
    <cofactor evidence="1">
        <name>Mg(2+)</name>
        <dbReference type="ChEBI" id="CHEBI:18420"/>
    </cofactor>
</comment>
<sequence length="577" mass="65689">MPIELRRLFATLLHYCRPSDPKKIFKTFYEKLSEDFNKVQEHLRLSEHDILARVLQGINGTLESLGRNKNEFHLVPFKYVASESERYTREIMTKKNIPVPEQDLYAINFLNDEQKNAFDAIFNNAMSGKGGVYFVDGPGGTGKRFLYKVLLAHIRSKGFIALIVASSGIASSGFLGGRTAHSRFKIPIDGGPKMKCQISFQSSAADLIRTSKIIIWDEAPMTDKYVIHALNSLLQDLCENHQPYGGKLVVFCGDFRQVLPVVRGGSRAEQVEASIVTSPLWEYFIKLKLRINMRARSNPGFVDFLMRIGNGEEPMNSRNEIQIPKPMLIQHTIIEESIEELIKYVYPNMDLFEKNPFEMIQRVILFPKNEFVDDINSKLIDRIPGEEQVYISDARAKSVIDQDEYVDYLNSLEPRGLPQYRLLLKKNSPMILLRNINPVEGLCNGTILICKQLTPNVVGAIIAIGQYKGKHVWIPRIPLEPNPSDNKYLIPFVRRQLSLRLCFAITINKSQGQTLDCVGIYLRRLVFTHGQLYVALSRAKNGNKVKLLIIPPTYNDPKTEYTTNIVYNEILVKASCT</sequence>
<accession>A0AAV3PPR3</accession>
<dbReference type="GO" id="GO:0043139">
    <property type="term" value="F:5'-3' DNA helicase activity"/>
    <property type="evidence" value="ECO:0007669"/>
    <property type="project" value="UniProtKB-EC"/>
</dbReference>
<dbReference type="Pfam" id="PF21530">
    <property type="entry name" value="Pif1_2B_dom"/>
    <property type="match status" value="1"/>
</dbReference>
<dbReference type="GO" id="GO:0006310">
    <property type="term" value="P:DNA recombination"/>
    <property type="evidence" value="ECO:0007669"/>
    <property type="project" value="UniProtKB-KW"/>
</dbReference>
<dbReference type="Proteomes" id="UP001454036">
    <property type="component" value="Unassembled WGS sequence"/>
</dbReference>
<dbReference type="PANTHER" id="PTHR10492">
    <property type="match status" value="1"/>
</dbReference>
<name>A0AAV3PPR3_LITER</name>
<dbReference type="Gene3D" id="3.40.50.300">
    <property type="entry name" value="P-loop containing nucleotide triphosphate hydrolases"/>
    <property type="match status" value="2"/>
</dbReference>
<evidence type="ECO:0000256" key="1">
    <source>
        <dbReference type="RuleBase" id="RU363044"/>
    </source>
</evidence>
<reference evidence="4 5" key="1">
    <citation type="submission" date="2024-01" db="EMBL/GenBank/DDBJ databases">
        <title>The complete chloroplast genome sequence of Lithospermum erythrorhizon: insights into the phylogenetic relationship among Boraginaceae species and the maternal lineages of purple gromwells.</title>
        <authorList>
            <person name="Okada T."/>
            <person name="Watanabe K."/>
        </authorList>
    </citation>
    <scope>NUCLEOTIDE SEQUENCE [LARGE SCALE GENOMIC DNA]</scope>
</reference>
<dbReference type="SUPFAM" id="SSF52540">
    <property type="entry name" value="P-loop containing nucleoside triphosphate hydrolases"/>
    <property type="match status" value="2"/>
</dbReference>
<keyword evidence="1" id="KW-0067">ATP-binding</keyword>
<gene>
    <name evidence="4" type="ORF">LIER_37647</name>
</gene>
<comment type="catalytic activity">
    <reaction evidence="1">
        <text>ATP + H2O = ADP + phosphate + H(+)</text>
        <dbReference type="Rhea" id="RHEA:13065"/>
        <dbReference type="ChEBI" id="CHEBI:15377"/>
        <dbReference type="ChEBI" id="CHEBI:15378"/>
        <dbReference type="ChEBI" id="CHEBI:30616"/>
        <dbReference type="ChEBI" id="CHEBI:43474"/>
        <dbReference type="ChEBI" id="CHEBI:456216"/>
        <dbReference type="EC" id="5.6.2.3"/>
    </reaction>
</comment>
<dbReference type="InterPro" id="IPR027417">
    <property type="entry name" value="P-loop_NTPase"/>
</dbReference>
<keyword evidence="1" id="KW-0233">DNA recombination</keyword>